<name>A0A0E9WI23_ANGAN</name>
<dbReference type="AlphaFoldDB" id="A0A0E9WI23"/>
<dbReference type="EMBL" id="GBXM01018575">
    <property type="protein sequence ID" value="JAH90002.1"/>
    <property type="molecule type" value="Transcribed_RNA"/>
</dbReference>
<proteinExistence type="predicted"/>
<reference evidence="1" key="2">
    <citation type="journal article" date="2015" name="Fish Shellfish Immunol.">
        <title>Early steps in the European eel (Anguilla anguilla)-Vibrio vulnificus interaction in the gills: Role of the RtxA13 toxin.</title>
        <authorList>
            <person name="Callol A."/>
            <person name="Pajuelo D."/>
            <person name="Ebbesson L."/>
            <person name="Teles M."/>
            <person name="MacKenzie S."/>
            <person name="Amaro C."/>
        </authorList>
    </citation>
    <scope>NUCLEOTIDE SEQUENCE</scope>
</reference>
<evidence type="ECO:0000313" key="1">
    <source>
        <dbReference type="EMBL" id="JAH90002.1"/>
    </source>
</evidence>
<accession>A0A0E9WI23</accession>
<reference evidence="1" key="1">
    <citation type="submission" date="2014-11" db="EMBL/GenBank/DDBJ databases">
        <authorList>
            <person name="Amaro Gonzalez C."/>
        </authorList>
    </citation>
    <scope>NUCLEOTIDE SEQUENCE</scope>
</reference>
<sequence length="43" mass="5014">MRREPLPTANLFSLGDHLTQRAARLILRMTRVGFHVSPFRLHT</sequence>
<protein>
    <submittedName>
        <fullName evidence="1">Uncharacterized protein</fullName>
    </submittedName>
</protein>
<organism evidence="1">
    <name type="scientific">Anguilla anguilla</name>
    <name type="common">European freshwater eel</name>
    <name type="synonym">Muraena anguilla</name>
    <dbReference type="NCBI Taxonomy" id="7936"/>
    <lineage>
        <taxon>Eukaryota</taxon>
        <taxon>Metazoa</taxon>
        <taxon>Chordata</taxon>
        <taxon>Craniata</taxon>
        <taxon>Vertebrata</taxon>
        <taxon>Euteleostomi</taxon>
        <taxon>Actinopterygii</taxon>
        <taxon>Neopterygii</taxon>
        <taxon>Teleostei</taxon>
        <taxon>Anguilliformes</taxon>
        <taxon>Anguillidae</taxon>
        <taxon>Anguilla</taxon>
    </lineage>
</organism>